<dbReference type="EMBL" id="QBIY01004520">
    <property type="protein sequence ID" value="RXN38769.1"/>
    <property type="molecule type" value="Genomic_DNA"/>
</dbReference>
<gene>
    <name evidence="2" type="ORF">ROHU_000814</name>
    <name evidence="3" type="ORF">ROHU_000815</name>
    <name evidence="1" type="ORF">ROHU_008726</name>
</gene>
<evidence type="ECO:0000313" key="1">
    <source>
        <dbReference type="EMBL" id="RXN15540.1"/>
    </source>
</evidence>
<protein>
    <submittedName>
        <fullName evidence="3">Zinc finger BED domain-containing 4</fullName>
    </submittedName>
</protein>
<dbReference type="EMBL" id="QBIY01004520">
    <property type="protein sequence ID" value="RXN38770.1"/>
    <property type="molecule type" value="Genomic_DNA"/>
</dbReference>
<evidence type="ECO:0000313" key="3">
    <source>
        <dbReference type="EMBL" id="RXN38770.1"/>
    </source>
</evidence>
<sequence length="103" mass="11570">MEAKSDEGSGTTSVSVMNETSYVHLKEFFEKVSDDPGGKNLTFLCKLCPPGLKKQLRTSTTSTANLKRHIEIKHPSNLLRPRRNRLGDANFEKQLILNANKKI</sequence>
<proteinExistence type="predicted"/>
<name>A0A498P2B3_LABRO</name>
<evidence type="ECO:0000313" key="2">
    <source>
        <dbReference type="EMBL" id="RXN38769.1"/>
    </source>
</evidence>
<accession>A0A498P2B3</accession>
<organism evidence="3 4">
    <name type="scientific">Labeo rohita</name>
    <name type="common">Indian major carp</name>
    <name type="synonym">Cyprinus rohita</name>
    <dbReference type="NCBI Taxonomy" id="84645"/>
    <lineage>
        <taxon>Eukaryota</taxon>
        <taxon>Metazoa</taxon>
        <taxon>Chordata</taxon>
        <taxon>Craniata</taxon>
        <taxon>Vertebrata</taxon>
        <taxon>Euteleostomi</taxon>
        <taxon>Actinopterygii</taxon>
        <taxon>Neopterygii</taxon>
        <taxon>Teleostei</taxon>
        <taxon>Ostariophysi</taxon>
        <taxon>Cypriniformes</taxon>
        <taxon>Cyprinidae</taxon>
        <taxon>Labeoninae</taxon>
        <taxon>Labeonini</taxon>
        <taxon>Labeo</taxon>
    </lineage>
</organism>
<dbReference type="Proteomes" id="UP000290572">
    <property type="component" value="Unassembled WGS sequence"/>
</dbReference>
<evidence type="ECO:0000313" key="4">
    <source>
        <dbReference type="Proteomes" id="UP000290572"/>
    </source>
</evidence>
<comment type="caution">
    <text evidence="3">The sequence shown here is derived from an EMBL/GenBank/DDBJ whole genome shotgun (WGS) entry which is preliminary data.</text>
</comment>
<dbReference type="EMBL" id="QBIY01012844">
    <property type="protein sequence ID" value="RXN15540.1"/>
    <property type="molecule type" value="Genomic_DNA"/>
</dbReference>
<keyword evidence="4" id="KW-1185">Reference proteome</keyword>
<reference evidence="3 4" key="1">
    <citation type="submission" date="2018-03" db="EMBL/GenBank/DDBJ databases">
        <title>Draft genome sequence of Rohu Carp (Labeo rohita).</title>
        <authorList>
            <person name="Das P."/>
            <person name="Kushwaha B."/>
            <person name="Joshi C.G."/>
            <person name="Kumar D."/>
            <person name="Nagpure N.S."/>
            <person name="Sahoo L."/>
            <person name="Das S.P."/>
            <person name="Bit A."/>
            <person name="Patnaik S."/>
            <person name="Meher P.K."/>
            <person name="Jayasankar P."/>
            <person name="Koringa P.G."/>
            <person name="Patel N.V."/>
            <person name="Hinsu A.T."/>
            <person name="Kumar R."/>
            <person name="Pandey M."/>
            <person name="Agarwal S."/>
            <person name="Srivastava S."/>
            <person name="Singh M."/>
            <person name="Iquebal M.A."/>
            <person name="Jaiswal S."/>
            <person name="Angadi U.B."/>
            <person name="Kumar N."/>
            <person name="Raza M."/>
            <person name="Shah T.M."/>
            <person name="Rai A."/>
            <person name="Jena J.K."/>
        </authorList>
    </citation>
    <scope>NUCLEOTIDE SEQUENCE [LARGE SCALE GENOMIC DNA]</scope>
    <source>
        <strain evidence="3">DASCIFA01</strain>
        <tissue evidence="3">Testis</tissue>
    </source>
</reference>
<dbReference type="AlphaFoldDB" id="A0A498P2B3"/>